<dbReference type="GO" id="GO:0006298">
    <property type="term" value="P:mismatch repair"/>
    <property type="evidence" value="ECO:0007669"/>
    <property type="project" value="TreeGrafter"/>
</dbReference>
<dbReference type="InterPro" id="IPR013970">
    <property type="entry name" value="Rfa2"/>
</dbReference>
<gene>
    <name evidence="4" type="ORF">BJ508DRAFT_415759</name>
</gene>
<dbReference type="CDD" id="cd04479">
    <property type="entry name" value="RPA3"/>
    <property type="match status" value="1"/>
</dbReference>
<protein>
    <submittedName>
        <fullName evidence="4">Replication factor A protein 3</fullName>
    </submittedName>
</protein>
<dbReference type="Proteomes" id="UP000275078">
    <property type="component" value="Unassembled WGS sequence"/>
</dbReference>
<reference evidence="4 5" key="1">
    <citation type="journal article" date="2018" name="Nat. Ecol. Evol.">
        <title>Pezizomycetes genomes reveal the molecular basis of ectomycorrhizal truffle lifestyle.</title>
        <authorList>
            <person name="Murat C."/>
            <person name="Payen T."/>
            <person name="Noel B."/>
            <person name="Kuo A."/>
            <person name="Morin E."/>
            <person name="Chen J."/>
            <person name="Kohler A."/>
            <person name="Krizsan K."/>
            <person name="Balestrini R."/>
            <person name="Da Silva C."/>
            <person name="Montanini B."/>
            <person name="Hainaut M."/>
            <person name="Levati E."/>
            <person name="Barry K.W."/>
            <person name="Belfiori B."/>
            <person name="Cichocki N."/>
            <person name="Clum A."/>
            <person name="Dockter R.B."/>
            <person name="Fauchery L."/>
            <person name="Guy J."/>
            <person name="Iotti M."/>
            <person name="Le Tacon F."/>
            <person name="Lindquist E.A."/>
            <person name="Lipzen A."/>
            <person name="Malagnac F."/>
            <person name="Mello A."/>
            <person name="Molinier V."/>
            <person name="Miyauchi S."/>
            <person name="Poulain J."/>
            <person name="Riccioni C."/>
            <person name="Rubini A."/>
            <person name="Sitrit Y."/>
            <person name="Splivallo R."/>
            <person name="Traeger S."/>
            <person name="Wang M."/>
            <person name="Zifcakova L."/>
            <person name="Wipf D."/>
            <person name="Zambonelli A."/>
            <person name="Paolocci F."/>
            <person name="Nowrousian M."/>
            <person name="Ottonello S."/>
            <person name="Baldrian P."/>
            <person name="Spatafora J.W."/>
            <person name="Henrissat B."/>
            <person name="Nagy L.G."/>
            <person name="Aury J.M."/>
            <person name="Wincker P."/>
            <person name="Grigoriev I.V."/>
            <person name="Bonfante P."/>
            <person name="Martin F.M."/>
        </authorList>
    </citation>
    <scope>NUCLEOTIDE SEQUENCE [LARGE SCALE GENOMIC DNA]</scope>
    <source>
        <strain evidence="4 5">RN42</strain>
    </source>
</reference>
<sequence>MEATPRINASFLQQFENQTVIIVGKCIQVRGENALVEAGGNINVHLSPNGTCVPGNFVEIVGKVQPDMTVKSLLTTDWGTDVDMAAVDAVVDLTHRYKDLFY</sequence>
<dbReference type="Gene3D" id="2.40.50.140">
    <property type="entry name" value="Nucleic acid-binding proteins"/>
    <property type="match status" value="1"/>
</dbReference>
<dbReference type="AlphaFoldDB" id="A0A3N4I1B7"/>
<dbReference type="OrthoDB" id="188186at2759"/>
<dbReference type="GO" id="GO:0000724">
    <property type="term" value="P:double-strand break repair via homologous recombination"/>
    <property type="evidence" value="ECO:0007669"/>
    <property type="project" value="TreeGrafter"/>
</dbReference>
<evidence type="ECO:0000313" key="4">
    <source>
        <dbReference type="EMBL" id="RPA79779.1"/>
    </source>
</evidence>
<dbReference type="STRING" id="1160509.A0A3N4I1B7"/>
<evidence type="ECO:0000313" key="5">
    <source>
        <dbReference type="Proteomes" id="UP000275078"/>
    </source>
</evidence>
<dbReference type="PANTHER" id="PTHR15114:SF1">
    <property type="entry name" value="REPLICATION PROTEIN A 14 KDA SUBUNIT"/>
    <property type="match status" value="1"/>
</dbReference>
<dbReference type="GO" id="GO:0003697">
    <property type="term" value="F:single-stranded DNA binding"/>
    <property type="evidence" value="ECO:0007669"/>
    <property type="project" value="TreeGrafter"/>
</dbReference>
<evidence type="ECO:0000256" key="1">
    <source>
        <dbReference type="ARBA" id="ARBA00004123"/>
    </source>
</evidence>
<dbReference type="Pfam" id="PF08661">
    <property type="entry name" value="Rep_fac-A_3"/>
    <property type="match status" value="1"/>
</dbReference>
<evidence type="ECO:0000256" key="3">
    <source>
        <dbReference type="ARBA" id="ARBA00023242"/>
    </source>
</evidence>
<dbReference type="GO" id="GO:0006260">
    <property type="term" value="P:DNA replication"/>
    <property type="evidence" value="ECO:0007669"/>
    <property type="project" value="InterPro"/>
</dbReference>
<evidence type="ECO:0000256" key="2">
    <source>
        <dbReference type="ARBA" id="ARBA00009761"/>
    </source>
</evidence>
<keyword evidence="3" id="KW-0539">Nucleus</keyword>
<dbReference type="PANTHER" id="PTHR15114">
    <property type="entry name" value="REPLICATION PROTEIN A3"/>
    <property type="match status" value="1"/>
</dbReference>
<comment type="similarity">
    <text evidence="2">Belongs to the replication factor A protein 3 family.</text>
</comment>
<dbReference type="GO" id="GO:0003684">
    <property type="term" value="F:damaged DNA binding"/>
    <property type="evidence" value="ECO:0007669"/>
    <property type="project" value="TreeGrafter"/>
</dbReference>
<dbReference type="GO" id="GO:0006284">
    <property type="term" value="P:base-excision repair"/>
    <property type="evidence" value="ECO:0007669"/>
    <property type="project" value="TreeGrafter"/>
</dbReference>
<comment type="subcellular location">
    <subcellularLocation>
        <location evidence="1">Nucleus</location>
    </subcellularLocation>
</comment>
<accession>A0A3N4I1B7</accession>
<dbReference type="GO" id="GO:0005662">
    <property type="term" value="C:DNA replication factor A complex"/>
    <property type="evidence" value="ECO:0007669"/>
    <property type="project" value="TreeGrafter"/>
</dbReference>
<keyword evidence="5" id="KW-1185">Reference proteome</keyword>
<organism evidence="4 5">
    <name type="scientific">Ascobolus immersus RN42</name>
    <dbReference type="NCBI Taxonomy" id="1160509"/>
    <lineage>
        <taxon>Eukaryota</taxon>
        <taxon>Fungi</taxon>
        <taxon>Dikarya</taxon>
        <taxon>Ascomycota</taxon>
        <taxon>Pezizomycotina</taxon>
        <taxon>Pezizomycetes</taxon>
        <taxon>Pezizales</taxon>
        <taxon>Ascobolaceae</taxon>
        <taxon>Ascobolus</taxon>
    </lineage>
</organism>
<proteinExistence type="inferred from homology"/>
<dbReference type="SUPFAM" id="SSF50249">
    <property type="entry name" value="Nucleic acid-binding proteins"/>
    <property type="match status" value="1"/>
</dbReference>
<name>A0A3N4I1B7_ASCIM</name>
<dbReference type="GO" id="GO:0006289">
    <property type="term" value="P:nucleotide-excision repair"/>
    <property type="evidence" value="ECO:0007669"/>
    <property type="project" value="TreeGrafter"/>
</dbReference>
<dbReference type="GO" id="GO:0035861">
    <property type="term" value="C:site of double-strand break"/>
    <property type="evidence" value="ECO:0007669"/>
    <property type="project" value="TreeGrafter"/>
</dbReference>
<dbReference type="EMBL" id="ML119695">
    <property type="protein sequence ID" value="RPA79779.1"/>
    <property type="molecule type" value="Genomic_DNA"/>
</dbReference>
<dbReference type="InterPro" id="IPR012340">
    <property type="entry name" value="NA-bd_OB-fold"/>
</dbReference>